<dbReference type="AlphaFoldDB" id="A0A5E4V5F0"/>
<protein>
    <submittedName>
        <fullName evidence="2">Uncharacterized protein</fullName>
    </submittedName>
</protein>
<dbReference type="EMBL" id="CABPSB010000007">
    <property type="protein sequence ID" value="VVE06235.1"/>
    <property type="molecule type" value="Genomic_DNA"/>
</dbReference>
<feature type="region of interest" description="Disordered" evidence="1">
    <location>
        <begin position="95"/>
        <end position="137"/>
    </location>
</feature>
<accession>A0A5E4V5F0</accession>
<name>A0A5E4V5F0_9BURK</name>
<evidence type="ECO:0000313" key="2">
    <source>
        <dbReference type="EMBL" id="VVE06235.1"/>
    </source>
</evidence>
<dbReference type="Proteomes" id="UP000406256">
    <property type="component" value="Unassembled WGS sequence"/>
</dbReference>
<reference evidence="2 3" key="1">
    <citation type="submission" date="2019-08" db="EMBL/GenBank/DDBJ databases">
        <authorList>
            <person name="Peeters C."/>
        </authorList>
    </citation>
    <scope>NUCLEOTIDE SEQUENCE [LARGE SCALE GENOMIC DNA]</scope>
    <source>
        <strain evidence="2 3">LMG 31108</strain>
    </source>
</reference>
<gene>
    <name evidence="2" type="ORF">PAN31108_02387</name>
</gene>
<evidence type="ECO:0000313" key="3">
    <source>
        <dbReference type="Proteomes" id="UP000406256"/>
    </source>
</evidence>
<organism evidence="2 3">
    <name type="scientific">Pandoraea anhela</name>
    <dbReference type="NCBI Taxonomy" id="2508295"/>
    <lineage>
        <taxon>Bacteria</taxon>
        <taxon>Pseudomonadati</taxon>
        <taxon>Pseudomonadota</taxon>
        <taxon>Betaproteobacteria</taxon>
        <taxon>Burkholderiales</taxon>
        <taxon>Burkholderiaceae</taxon>
        <taxon>Pandoraea</taxon>
    </lineage>
</organism>
<proteinExistence type="predicted"/>
<keyword evidence="3" id="KW-1185">Reference proteome</keyword>
<sequence length="414" mass="44371">MALILARRPFSQFPVQGMLMRTWRTWRNAGHWRSVPAMVSMAMAAACLIGSPRDAAAWGAGATGATMIAPTPDTPGSVSARQGWYRGVIGPTATPEAGTASSASGLPDDKAAANASASSTGAASADASSAPPTPKHWDRELPFFAQRVVDRGYDLPNPYDVGYSYFNGTQRYQLSNLMVGANGNGLRSADFVQFDQSRIRSESNQFQLGAWLFPFMNVYGIVGNVRGGGDINISFSSLTALEQFFGLNIGCAGRRPPPNCANPIKLPTAHADYSGHTYGGGFTLVGTYGDLFFSLPVTYTVSDISMSESLIHSWNISPRVGWNVHLGSAGILTPYVGATWFRTKAVITGHFDIPIEAAGGQTQRLDYRIDQSVTGSWSGVAGVSWAASKRFGLLAEFGYGYNRNDVILTAFLRF</sequence>
<feature type="compositionally biased region" description="Low complexity" evidence="1">
    <location>
        <begin position="112"/>
        <end position="130"/>
    </location>
</feature>
<evidence type="ECO:0000256" key="1">
    <source>
        <dbReference type="SAM" id="MobiDB-lite"/>
    </source>
</evidence>